<dbReference type="Pfam" id="PF13604">
    <property type="entry name" value="AAA_30"/>
    <property type="match status" value="1"/>
</dbReference>
<dbReference type="InterPro" id="IPR027785">
    <property type="entry name" value="UvrD-like_helicase_C"/>
</dbReference>
<evidence type="ECO:0000256" key="2">
    <source>
        <dbReference type="ARBA" id="ARBA00022840"/>
    </source>
</evidence>
<reference evidence="4 5" key="1">
    <citation type="submission" date="2016-12" db="EMBL/GenBank/DDBJ databases">
        <authorList>
            <person name="Song W.-J."/>
            <person name="Kurnit D.M."/>
        </authorList>
    </citation>
    <scope>NUCLEOTIDE SEQUENCE [LARGE SCALE GENOMIC DNA]</scope>
    <source>
        <strain evidence="4 5">175</strain>
    </source>
</reference>
<dbReference type="Pfam" id="PF13538">
    <property type="entry name" value="UvrD_C_2"/>
    <property type="match status" value="1"/>
</dbReference>
<feature type="domain" description="UvrD-like helicase C-terminal" evidence="3">
    <location>
        <begin position="475"/>
        <end position="523"/>
    </location>
</feature>
<gene>
    <name evidence="4" type="ORF">SAMN02949497_1250</name>
</gene>
<keyword evidence="5" id="KW-1185">Reference proteome</keyword>
<dbReference type="SUPFAM" id="SSF52540">
    <property type="entry name" value="P-loop containing nucleoside triphosphate hydrolases"/>
    <property type="match status" value="1"/>
</dbReference>
<dbReference type="RefSeq" id="WP_085210923.1">
    <property type="nucleotide sequence ID" value="NZ_FXAM01000001.1"/>
</dbReference>
<dbReference type="EMBL" id="FXAM01000001">
    <property type="protein sequence ID" value="SMF93954.1"/>
    <property type="molecule type" value="Genomic_DNA"/>
</dbReference>
<dbReference type="STRING" id="1760988.SAMN02949497_1250"/>
<keyword evidence="2" id="KW-0067">ATP-binding</keyword>
<evidence type="ECO:0000313" key="5">
    <source>
        <dbReference type="Proteomes" id="UP000192923"/>
    </source>
</evidence>
<dbReference type="InterPro" id="IPR050534">
    <property type="entry name" value="Coronavir_polyprotein_1ab"/>
</dbReference>
<keyword evidence="1" id="KW-0547">Nucleotide-binding</keyword>
<accession>A0A1Y6D0M9</accession>
<sequence>MQQMKALAVNEHPFLAAIAAALEPPRQEPAPDGLTAQQAHAYAGMLEFCRGQTDAALMVLEGFAGVGKSHVVGKLVADLQAERVIGVAAPTNKAVKVLASNLRKFGVVRFGNKRPRGSRFDRDEWDGQGGKVCVGTLHSFLGLQMQERDDGTQQITQKRDSTIHDLDVLVVDEASMVGTDMFKLLLRVRRDCLILFVGDPAQLPPVEKAGVGMSPVFSHVERQARLTEVVRQAQGNPMIALSMVIRRFIEAEQRMTMADIMAAIPRDATAIGAFSMRPEEIAGWAVSEIREGRDCRVLAFRNATVEFFNRAVHEALYGPVPDGRTPFDVGEPVIVHSACDADKVAENMVRLIDGVEVSTPVTDPTQLHTSQELTIKRIERDVRHRYYPDVPERPSLRADLLYLDDGDDNEIMVHVAHDPDLVARLVSELFTQANDLKRRANDEMNPKLKEGLLTDSKGASGRAWAMKNAFAPIRHAYAITVHKSQGSTFDTALVDYRDLNRMVEAYQFNRALYVACTRASQFLAICA</sequence>
<protein>
    <submittedName>
        <fullName evidence="4">UvrD-like helicase C-terminal domain-containing protein</fullName>
    </submittedName>
</protein>
<dbReference type="AlphaFoldDB" id="A0A1Y6D0M9"/>
<dbReference type="InterPro" id="IPR027417">
    <property type="entry name" value="P-loop_NTPase"/>
</dbReference>
<keyword evidence="4" id="KW-0347">Helicase</keyword>
<dbReference type="Proteomes" id="UP000192923">
    <property type="component" value="Unassembled WGS sequence"/>
</dbReference>
<dbReference type="Gene3D" id="3.40.50.300">
    <property type="entry name" value="P-loop containing nucleotide triphosphate hydrolases"/>
    <property type="match status" value="2"/>
</dbReference>
<evidence type="ECO:0000259" key="3">
    <source>
        <dbReference type="Pfam" id="PF13538"/>
    </source>
</evidence>
<dbReference type="GO" id="GO:0003678">
    <property type="term" value="F:DNA helicase activity"/>
    <property type="evidence" value="ECO:0007669"/>
    <property type="project" value="UniProtKB-ARBA"/>
</dbReference>
<name>A0A1Y6D0M9_9GAMM</name>
<proteinExistence type="predicted"/>
<dbReference type="OrthoDB" id="9803432at2"/>
<evidence type="ECO:0000313" key="4">
    <source>
        <dbReference type="EMBL" id="SMF93954.1"/>
    </source>
</evidence>
<dbReference type="PANTHER" id="PTHR43788">
    <property type="entry name" value="DNA2/NAM7 HELICASE FAMILY MEMBER"/>
    <property type="match status" value="1"/>
</dbReference>
<dbReference type="GO" id="GO:0005524">
    <property type="term" value="F:ATP binding"/>
    <property type="evidence" value="ECO:0007669"/>
    <property type="project" value="UniProtKB-KW"/>
</dbReference>
<dbReference type="PANTHER" id="PTHR43788:SF6">
    <property type="entry name" value="DNA HELICASE B"/>
    <property type="match status" value="1"/>
</dbReference>
<keyword evidence="4" id="KW-0378">Hydrolase</keyword>
<evidence type="ECO:0000256" key="1">
    <source>
        <dbReference type="ARBA" id="ARBA00022741"/>
    </source>
</evidence>
<dbReference type="CDD" id="cd18809">
    <property type="entry name" value="SF1_C_RecD"/>
    <property type="match status" value="1"/>
</dbReference>
<organism evidence="4 5">
    <name type="scientific">Methylomagnum ishizawai</name>
    <dbReference type="NCBI Taxonomy" id="1760988"/>
    <lineage>
        <taxon>Bacteria</taxon>
        <taxon>Pseudomonadati</taxon>
        <taxon>Pseudomonadota</taxon>
        <taxon>Gammaproteobacteria</taxon>
        <taxon>Methylococcales</taxon>
        <taxon>Methylococcaceae</taxon>
        <taxon>Methylomagnum</taxon>
    </lineage>
</organism>